<keyword evidence="5 7" id="KW-0472">Membrane</keyword>
<comment type="subcellular location">
    <subcellularLocation>
        <location evidence="1 7">Cell outer membrane</location>
        <topology evidence="1 7">Multi-pass membrane protein</topology>
    </subcellularLocation>
</comment>
<protein>
    <submittedName>
        <fullName evidence="11">TonB-dependent receptor</fullName>
    </submittedName>
</protein>
<keyword evidence="2 7" id="KW-0813">Transport</keyword>
<evidence type="ECO:0000256" key="9">
    <source>
        <dbReference type="SAM" id="SignalP"/>
    </source>
</evidence>
<keyword evidence="12" id="KW-1185">Reference proteome</keyword>
<evidence type="ECO:0000256" key="4">
    <source>
        <dbReference type="ARBA" id="ARBA00022692"/>
    </source>
</evidence>
<dbReference type="OrthoDB" id="905812at2"/>
<evidence type="ECO:0000256" key="7">
    <source>
        <dbReference type="PROSITE-ProRule" id="PRU01360"/>
    </source>
</evidence>
<feature type="region of interest" description="Disordered" evidence="8">
    <location>
        <begin position="797"/>
        <end position="819"/>
    </location>
</feature>
<evidence type="ECO:0000256" key="3">
    <source>
        <dbReference type="ARBA" id="ARBA00022452"/>
    </source>
</evidence>
<dbReference type="RefSeq" id="WP_123121981.1">
    <property type="nucleotide sequence ID" value="NZ_RJJR01000015.1"/>
</dbReference>
<dbReference type="Pfam" id="PF14905">
    <property type="entry name" value="OMP_b-brl_3"/>
    <property type="match status" value="1"/>
</dbReference>
<dbReference type="Gene3D" id="2.170.130.10">
    <property type="entry name" value="TonB-dependent receptor, plug domain"/>
    <property type="match status" value="1"/>
</dbReference>
<keyword evidence="4 7" id="KW-0812">Transmembrane</keyword>
<evidence type="ECO:0000256" key="1">
    <source>
        <dbReference type="ARBA" id="ARBA00004571"/>
    </source>
</evidence>
<gene>
    <name evidence="11" type="ORF">EFY79_17170</name>
</gene>
<evidence type="ECO:0000256" key="6">
    <source>
        <dbReference type="ARBA" id="ARBA00023237"/>
    </source>
</evidence>
<dbReference type="PROSITE" id="PS52016">
    <property type="entry name" value="TONB_DEPENDENT_REC_3"/>
    <property type="match status" value="1"/>
</dbReference>
<dbReference type="Gene3D" id="2.40.170.20">
    <property type="entry name" value="TonB-dependent receptor, beta-barrel domain"/>
    <property type="match status" value="1"/>
</dbReference>
<comment type="similarity">
    <text evidence="7">Belongs to the TonB-dependent receptor family.</text>
</comment>
<dbReference type="PANTHER" id="PTHR40980">
    <property type="entry name" value="PLUG DOMAIN-CONTAINING PROTEIN"/>
    <property type="match status" value="1"/>
</dbReference>
<keyword evidence="11" id="KW-0675">Receptor</keyword>
<keyword evidence="3 7" id="KW-1134">Transmembrane beta strand</keyword>
<feature type="chain" id="PRO_5018337221" evidence="9">
    <location>
        <begin position="21"/>
        <end position="819"/>
    </location>
</feature>
<dbReference type="EMBL" id="RJJR01000015">
    <property type="protein sequence ID" value="RNI34041.1"/>
    <property type="molecule type" value="Genomic_DNA"/>
</dbReference>
<evidence type="ECO:0000256" key="2">
    <source>
        <dbReference type="ARBA" id="ARBA00022448"/>
    </source>
</evidence>
<evidence type="ECO:0000256" key="5">
    <source>
        <dbReference type="ARBA" id="ARBA00023136"/>
    </source>
</evidence>
<evidence type="ECO:0000256" key="8">
    <source>
        <dbReference type="SAM" id="MobiDB-lite"/>
    </source>
</evidence>
<feature type="domain" description="Outer membrane protein beta-barrel" evidence="10">
    <location>
        <begin position="383"/>
        <end position="790"/>
    </location>
</feature>
<organism evidence="11 12">
    <name type="scientific">Hanamia caeni</name>
    <dbReference type="NCBI Taxonomy" id="2294116"/>
    <lineage>
        <taxon>Bacteria</taxon>
        <taxon>Pseudomonadati</taxon>
        <taxon>Bacteroidota</taxon>
        <taxon>Chitinophagia</taxon>
        <taxon>Chitinophagales</taxon>
        <taxon>Chitinophagaceae</taxon>
        <taxon>Hanamia</taxon>
    </lineage>
</organism>
<comment type="caution">
    <text evidence="11">The sequence shown here is derived from an EMBL/GenBank/DDBJ whole genome shotgun (WGS) entry which is preliminary data.</text>
</comment>
<feature type="signal peptide" evidence="9">
    <location>
        <begin position="1"/>
        <end position="20"/>
    </location>
</feature>
<dbReference type="InterPro" id="IPR039426">
    <property type="entry name" value="TonB-dep_rcpt-like"/>
</dbReference>
<dbReference type="InterPro" id="IPR013784">
    <property type="entry name" value="Carb-bd-like_fold"/>
</dbReference>
<proteinExistence type="inferred from homology"/>
<dbReference type="InterPro" id="IPR037066">
    <property type="entry name" value="Plug_dom_sf"/>
</dbReference>
<sequence length="819" mass="91709">MKKAFLFLGFLMIISMASKAQTPDGSISGRITDGGGQKIIDAATVSLYKASDSSLMKISIADKEGNFDFQHVAAGKYYLLATSIGHLATYSSTIIVADKNINAGVLKLNNEIKTLKGITVTAKKPFIERKIDRTIVNVDASISNAGTSALEMLEKSPGVSVDKDGNISLKGKAGVTIMLDGKPSYLSGDQLANLLKNMPSSALDQIEIMTNPSAKYDAAGNSGIINIKTKKNKMKGFNGSVSSSVLQSYYTKTNQSLNLNYRTGKINLFGNYSYSLWRGHTNQTINRKFRDTNTKVTEAIFDQKIVRSNRSQNHNIKAGFDFYASKNTTVGAVFSGYINPFESFNRNRTNLNDGKNKIDSVVIADYTNDGNSKNFSTNLNLYHKFDSAGKEFTVDLDYIDYNMKSSSLLANNYYNPDLTVRKDPSSLLGTLPSKIKIYSAKTDFTFPLKKNAKIETGIKSSYVTTDNDAVYRNQTQDETVIDEGKTNHFIYKENINAAYVNYNRQIKKWGLQAGLRAENTNAYGHQLGNASHPDSAFTKNYVNLFPTVYVSYQLNDKNTFSANYGRRIDRPDYGDLNPFYYFLDEYTYQVGNTLLQPQFSDNIELSHTYKGFLTTTLNYTKTHNAFSDVLKQITSERKTFQTKENLASKTNYGIAVSANFPVTSFWSTNLFSNVNYNAFSGVIDGGNLNIEATTFMANMNNQFKISEDWSAELSGFYRSKAIEGQIVMYPMWRLDAGVQKLILKKKGSLKFSVRDIFNSQYFQGYINYQDIDARIKNVWDSRTFSLTFSYRFGNPIKNQPHRRTGGASDEQNRVKSSSN</sequence>
<dbReference type="GO" id="GO:0030246">
    <property type="term" value="F:carbohydrate binding"/>
    <property type="evidence" value="ECO:0007669"/>
    <property type="project" value="InterPro"/>
</dbReference>
<dbReference type="SUPFAM" id="SSF49452">
    <property type="entry name" value="Starch-binding domain-like"/>
    <property type="match status" value="1"/>
</dbReference>
<name>A0A3M9N8H5_9BACT</name>
<dbReference type="SUPFAM" id="SSF56935">
    <property type="entry name" value="Porins"/>
    <property type="match status" value="1"/>
</dbReference>
<accession>A0A3M9N8H5</accession>
<reference evidence="11 12" key="1">
    <citation type="submission" date="2018-11" db="EMBL/GenBank/DDBJ databases">
        <title>Draft genome sequence of Ferruginibacter sp. BO-59.</title>
        <authorList>
            <person name="Im W.T."/>
        </authorList>
    </citation>
    <scope>NUCLEOTIDE SEQUENCE [LARGE SCALE GENOMIC DNA]</scope>
    <source>
        <strain evidence="11 12">BO-59</strain>
    </source>
</reference>
<dbReference type="Proteomes" id="UP000267223">
    <property type="component" value="Unassembled WGS sequence"/>
</dbReference>
<dbReference type="PANTHER" id="PTHR40980:SF4">
    <property type="entry name" value="TONB-DEPENDENT RECEPTOR-LIKE BETA-BARREL DOMAIN-CONTAINING PROTEIN"/>
    <property type="match status" value="1"/>
</dbReference>
<keyword evidence="6 7" id="KW-0998">Cell outer membrane</keyword>
<evidence type="ECO:0000313" key="11">
    <source>
        <dbReference type="EMBL" id="RNI34041.1"/>
    </source>
</evidence>
<dbReference type="GO" id="GO:0009279">
    <property type="term" value="C:cell outer membrane"/>
    <property type="evidence" value="ECO:0007669"/>
    <property type="project" value="UniProtKB-SubCell"/>
</dbReference>
<dbReference type="InterPro" id="IPR041700">
    <property type="entry name" value="OMP_b-brl_3"/>
</dbReference>
<evidence type="ECO:0000259" key="10">
    <source>
        <dbReference type="Pfam" id="PF14905"/>
    </source>
</evidence>
<dbReference type="AlphaFoldDB" id="A0A3M9N8H5"/>
<keyword evidence="9" id="KW-0732">Signal</keyword>
<evidence type="ECO:0000313" key="12">
    <source>
        <dbReference type="Proteomes" id="UP000267223"/>
    </source>
</evidence>
<dbReference type="InterPro" id="IPR036942">
    <property type="entry name" value="Beta-barrel_TonB_sf"/>
</dbReference>